<dbReference type="InterPro" id="IPR023796">
    <property type="entry name" value="Serpin_dom"/>
</dbReference>
<dbReference type="EMBL" id="CAWUFR010000063">
    <property type="protein sequence ID" value="CAK6963182.1"/>
    <property type="molecule type" value="Genomic_DNA"/>
</dbReference>
<evidence type="ECO:0000313" key="3">
    <source>
        <dbReference type="Proteomes" id="UP001314229"/>
    </source>
</evidence>
<dbReference type="Gene3D" id="3.30.497.10">
    <property type="entry name" value="Antithrombin, subunit I, domain 2"/>
    <property type="match status" value="1"/>
</dbReference>
<dbReference type="AlphaFoldDB" id="A0AAV1NXL8"/>
<protein>
    <recommendedName>
        <fullName evidence="1">Serpin domain-containing protein</fullName>
    </recommendedName>
</protein>
<name>A0AAV1NXL8_SCOSC</name>
<dbReference type="SUPFAM" id="SSF56574">
    <property type="entry name" value="Serpins"/>
    <property type="match status" value="1"/>
</dbReference>
<dbReference type="InterPro" id="IPR036186">
    <property type="entry name" value="Serpin_sf"/>
</dbReference>
<accession>A0AAV1NXL8</accession>
<evidence type="ECO:0000259" key="1">
    <source>
        <dbReference type="Pfam" id="PF00079"/>
    </source>
</evidence>
<sequence>MSCHNLSPPNADFVFAVYKSLDAKAAAGKNIFSLLGISTALSMLSAGAPGETHSQLFSSLGYSIFKKTQVIEAYFSTCLEKEKQQLDVRSSVTLRSGFTSLEKFLKDGKQCSDQRCVEGP</sequence>
<evidence type="ECO:0000313" key="2">
    <source>
        <dbReference type="EMBL" id="CAK6963182.1"/>
    </source>
</evidence>
<dbReference type="InterPro" id="IPR042178">
    <property type="entry name" value="Serpin_sf_1"/>
</dbReference>
<keyword evidence="3" id="KW-1185">Reference proteome</keyword>
<dbReference type="Pfam" id="PF00079">
    <property type="entry name" value="Serpin"/>
    <property type="match status" value="1"/>
</dbReference>
<reference evidence="2 3" key="1">
    <citation type="submission" date="2024-01" db="EMBL/GenBank/DDBJ databases">
        <authorList>
            <person name="Alioto T."/>
            <person name="Alioto T."/>
            <person name="Gomez Garrido J."/>
        </authorList>
    </citation>
    <scope>NUCLEOTIDE SEQUENCE [LARGE SCALE GENOMIC DNA]</scope>
</reference>
<proteinExistence type="predicted"/>
<dbReference type="Proteomes" id="UP001314229">
    <property type="component" value="Unassembled WGS sequence"/>
</dbReference>
<organism evidence="2 3">
    <name type="scientific">Scomber scombrus</name>
    <name type="common">Atlantic mackerel</name>
    <name type="synonym">Scomber vernalis</name>
    <dbReference type="NCBI Taxonomy" id="13677"/>
    <lineage>
        <taxon>Eukaryota</taxon>
        <taxon>Metazoa</taxon>
        <taxon>Chordata</taxon>
        <taxon>Craniata</taxon>
        <taxon>Vertebrata</taxon>
        <taxon>Euteleostomi</taxon>
        <taxon>Actinopterygii</taxon>
        <taxon>Neopterygii</taxon>
        <taxon>Teleostei</taxon>
        <taxon>Neoteleostei</taxon>
        <taxon>Acanthomorphata</taxon>
        <taxon>Pelagiaria</taxon>
        <taxon>Scombriformes</taxon>
        <taxon>Scombridae</taxon>
        <taxon>Scomber</taxon>
    </lineage>
</organism>
<comment type="caution">
    <text evidence="2">The sequence shown here is derived from an EMBL/GenBank/DDBJ whole genome shotgun (WGS) entry which is preliminary data.</text>
</comment>
<feature type="domain" description="Serpin" evidence="1">
    <location>
        <begin position="10"/>
        <end position="111"/>
    </location>
</feature>
<gene>
    <name evidence="2" type="ORF">FSCOSCO3_A037744</name>
</gene>